<dbReference type="GO" id="GO:0000162">
    <property type="term" value="P:L-tryptophan biosynthetic process"/>
    <property type="evidence" value="ECO:0007669"/>
    <property type="project" value="UniProtKB-KW"/>
</dbReference>
<dbReference type="EC" id="4.1.3.27" evidence="2"/>
<dbReference type="CDD" id="cd01743">
    <property type="entry name" value="GATase1_Anthranilate_Synthase"/>
    <property type="match status" value="1"/>
</dbReference>
<comment type="pathway">
    <text evidence="1">Amino-acid biosynthesis; L-tryptophan biosynthesis; L-tryptophan from chorismate: step 1/5.</text>
</comment>
<evidence type="ECO:0000259" key="5">
    <source>
        <dbReference type="Pfam" id="PF00117"/>
    </source>
</evidence>
<organism evidence="6 7">
    <name type="scientific">Vitis vinifera</name>
    <name type="common">Grape</name>
    <dbReference type="NCBI Taxonomy" id="29760"/>
    <lineage>
        <taxon>Eukaryota</taxon>
        <taxon>Viridiplantae</taxon>
        <taxon>Streptophyta</taxon>
        <taxon>Embryophyta</taxon>
        <taxon>Tracheophyta</taxon>
        <taxon>Spermatophyta</taxon>
        <taxon>Magnoliopsida</taxon>
        <taxon>eudicotyledons</taxon>
        <taxon>Gunneridae</taxon>
        <taxon>Pentapetalae</taxon>
        <taxon>rosids</taxon>
        <taxon>Vitales</taxon>
        <taxon>Vitaceae</taxon>
        <taxon>Viteae</taxon>
        <taxon>Vitis</taxon>
    </lineage>
</organism>
<dbReference type="EMBL" id="QGNW01000217">
    <property type="protein sequence ID" value="RVW84271.1"/>
    <property type="molecule type" value="Genomic_DNA"/>
</dbReference>
<gene>
    <name evidence="6" type="primary">ADCS_3</name>
    <name evidence="6" type="ORF">CK203_036620</name>
</gene>
<dbReference type="PROSITE" id="PS51273">
    <property type="entry name" value="GATASE_TYPE_1"/>
    <property type="match status" value="1"/>
</dbReference>
<dbReference type="SUPFAM" id="SSF52317">
    <property type="entry name" value="Class I glutamine amidotransferase-like"/>
    <property type="match status" value="1"/>
</dbReference>
<dbReference type="Pfam" id="PF00117">
    <property type="entry name" value="GATase"/>
    <property type="match status" value="2"/>
</dbReference>
<dbReference type="AlphaFoldDB" id="A0A438HIJ0"/>
<evidence type="ECO:0000256" key="2">
    <source>
        <dbReference type="ARBA" id="ARBA00012266"/>
    </source>
</evidence>
<keyword evidence="3" id="KW-0057">Aromatic amino acid biosynthesis</keyword>
<sequence length="336" mass="38068">MFVRKEIDSLGFKALGYVHGARVVHASEPIHGRLSEIEHNGCRLFHNIPSGKNSGFKVVRYHSLVVDAKSLPNELIPIAWTSSSDLLSYLETQKSDIVLEAYESQKGQKSSFDSFSSKLKNGTSWPSRHTERMGNSRVLMGIMHSTRPHYGLQFHPESIGTSFGRQIFKNFREMTQDYWLRSRSSVARHAGLPFRGIPKLPSSGFTFLKLKWRKFNHLASEVGGARNIFCKLFGDHKAENTFWLDSSSTEKRARFSFMGGKGGSLWKQVTFKLSHERGGNLLIEDGQGRIRSIFLEDGFLDFLNKVISFLPMPIHVESLLSLTSKIGEVESYEHLL</sequence>
<evidence type="ECO:0000256" key="1">
    <source>
        <dbReference type="ARBA" id="ARBA00004873"/>
    </source>
</evidence>
<comment type="caution">
    <text evidence="6">The sequence shown here is derived from an EMBL/GenBank/DDBJ whole genome shotgun (WGS) entry which is preliminary data.</text>
</comment>
<dbReference type="PANTHER" id="PTHR43418:SF4">
    <property type="entry name" value="MULTIFUNCTIONAL TRYPTOPHAN BIOSYNTHESIS PROTEIN"/>
    <property type="match status" value="1"/>
</dbReference>
<dbReference type="PANTHER" id="PTHR43418">
    <property type="entry name" value="MULTIFUNCTIONAL TRYPTOPHAN BIOSYNTHESIS PROTEIN-RELATED"/>
    <property type="match status" value="1"/>
</dbReference>
<evidence type="ECO:0000256" key="4">
    <source>
        <dbReference type="ARBA" id="ARBA00022962"/>
    </source>
</evidence>
<dbReference type="Gene3D" id="3.40.50.880">
    <property type="match status" value="1"/>
</dbReference>
<dbReference type="InterPro" id="IPR050472">
    <property type="entry name" value="Anth_synth/Amidotransfase"/>
</dbReference>
<feature type="domain" description="Glutamine amidotransferase" evidence="5">
    <location>
        <begin position="10"/>
        <end position="85"/>
    </location>
</feature>
<keyword evidence="4" id="KW-0315">Glutamine amidotransferase</keyword>
<keyword evidence="3" id="KW-0822">Tryptophan biosynthesis</keyword>
<dbReference type="InterPro" id="IPR017926">
    <property type="entry name" value="GATASE"/>
</dbReference>
<name>A0A438HIJ0_VITVI</name>
<evidence type="ECO:0000313" key="6">
    <source>
        <dbReference type="EMBL" id="RVW84271.1"/>
    </source>
</evidence>
<keyword evidence="3" id="KW-0028">Amino-acid biosynthesis</keyword>
<proteinExistence type="predicted"/>
<dbReference type="InterPro" id="IPR006221">
    <property type="entry name" value="TrpG/PapA_dom"/>
</dbReference>
<reference evidence="6 7" key="1">
    <citation type="journal article" date="2018" name="PLoS Genet.">
        <title>Population sequencing reveals clonal diversity and ancestral inbreeding in the grapevine cultivar Chardonnay.</title>
        <authorList>
            <person name="Roach M.J."/>
            <person name="Johnson D.L."/>
            <person name="Bohlmann J."/>
            <person name="van Vuuren H.J."/>
            <person name="Jones S.J."/>
            <person name="Pretorius I.S."/>
            <person name="Schmidt S.A."/>
            <person name="Borneman A.R."/>
        </authorList>
    </citation>
    <scope>NUCLEOTIDE SEQUENCE [LARGE SCALE GENOMIC DNA]</scope>
    <source>
        <strain evidence="7">cv. Chardonnay</strain>
        <tissue evidence="6">Leaf</tissue>
    </source>
</reference>
<dbReference type="Proteomes" id="UP000288805">
    <property type="component" value="Unassembled WGS sequence"/>
</dbReference>
<accession>A0A438HIJ0</accession>
<protein>
    <recommendedName>
        <fullName evidence="2">anthranilate synthase</fullName>
        <ecNumber evidence="2">4.1.3.27</ecNumber>
    </recommendedName>
</protein>
<evidence type="ECO:0000256" key="3">
    <source>
        <dbReference type="ARBA" id="ARBA00022822"/>
    </source>
</evidence>
<dbReference type="GO" id="GO:0004049">
    <property type="term" value="F:anthranilate synthase activity"/>
    <property type="evidence" value="ECO:0007669"/>
    <property type="project" value="UniProtKB-EC"/>
</dbReference>
<dbReference type="InterPro" id="IPR029062">
    <property type="entry name" value="Class_I_gatase-like"/>
</dbReference>
<feature type="domain" description="Glutamine amidotransferase" evidence="5">
    <location>
        <begin position="135"/>
        <end position="171"/>
    </location>
</feature>
<evidence type="ECO:0000313" key="7">
    <source>
        <dbReference type="Proteomes" id="UP000288805"/>
    </source>
</evidence>